<dbReference type="PROSITE" id="PS50240">
    <property type="entry name" value="TRYPSIN_DOM"/>
    <property type="match status" value="1"/>
</dbReference>
<comment type="catalytic activity">
    <reaction evidence="8">
        <text>Preferential cleavage: Arg-|-Xaa, Lys-|-Xaa.</text>
        <dbReference type="EC" id="3.4.21.4"/>
    </reaction>
</comment>
<dbReference type="Pfam" id="PF00089">
    <property type="entry name" value="Trypsin"/>
    <property type="match status" value="1"/>
</dbReference>
<keyword evidence="5" id="KW-0720">Serine protease</keyword>
<protein>
    <recommendedName>
        <fullName evidence="9">trypsin</fullName>
        <ecNumber evidence="9">3.4.21.4</ecNumber>
    </recommendedName>
</protein>
<evidence type="ECO:0000256" key="6">
    <source>
        <dbReference type="ARBA" id="ARBA00023145"/>
    </source>
</evidence>
<evidence type="ECO:0000256" key="12">
    <source>
        <dbReference type="SAM" id="SignalP"/>
    </source>
</evidence>
<reference evidence="14" key="1">
    <citation type="submission" date="2022-01" db="EMBL/GenBank/DDBJ databases">
        <authorList>
            <person name="King R."/>
        </authorList>
    </citation>
    <scope>NUCLEOTIDE SEQUENCE</scope>
</reference>
<accession>A0A9P0GHZ3</accession>
<dbReference type="GO" id="GO:0007586">
    <property type="term" value="P:digestion"/>
    <property type="evidence" value="ECO:0007669"/>
    <property type="project" value="UniProtKB-KW"/>
</dbReference>
<evidence type="ECO:0000256" key="2">
    <source>
        <dbReference type="ARBA" id="ARBA00022670"/>
    </source>
</evidence>
<name>A0A9P0GHZ3_9CUCU</name>
<organism evidence="14 15">
    <name type="scientific">Psylliodes chrysocephalus</name>
    <dbReference type="NCBI Taxonomy" id="3402493"/>
    <lineage>
        <taxon>Eukaryota</taxon>
        <taxon>Metazoa</taxon>
        <taxon>Ecdysozoa</taxon>
        <taxon>Arthropoda</taxon>
        <taxon>Hexapoda</taxon>
        <taxon>Insecta</taxon>
        <taxon>Pterygota</taxon>
        <taxon>Neoptera</taxon>
        <taxon>Endopterygota</taxon>
        <taxon>Coleoptera</taxon>
        <taxon>Polyphaga</taxon>
        <taxon>Cucujiformia</taxon>
        <taxon>Chrysomeloidea</taxon>
        <taxon>Chrysomelidae</taxon>
        <taxon>Galerucinae</taxon>
        <taxon>Alticini</taxon>
        <taxon>Psylliodes</taxon>
    </lineage>
</organism>
<dbReference type="PRINTS" id="PR00722">
    <property type="entry name" value="CHYMOTRYPSIN"/>
</dbReference>
<dbReference type="EC" id="3.4.21.4" evidence="9"/>
<evidence type="ECO:0000256" key="8">
    <source>
        <dbReference type="ARBA" id="ARBA00036320"/>
    </source>
</evidence>
<evidence type="ECO:0000256" key="4">
    <source>
        <dbReference type="ARBA" id="ARBA00022801"/>
    </source>
</evidence>
<evidence type="ECO:0000256" key="1">
    <source>
        <dbReference type="ARBA" id="ARBA00007664"/>
    </source>
</evidence>
<feature type="compositionally biased region" description="Polar residues" evidence="10">
    <location>
        <begin position="36"/>
        <end position="46"/>
    </location>
</feature>
<evidence type="ECO:0000313" key="15">
    <source>
        <dbReference type="Proteomes" id="UP001153636"/>
    </source>
</evidence>
<evidence type="ECO:0000256" key="7">
    <source>
        <dbReference type="ARBA" id="ARBA00023157"/>
    </source>
</evidence>
<feature type="domain" description="Peptidase S1" evidence="13">
    <location>
        <begin position="43"/>
        <end position="281"/>
    </location>
</feature>
<dbReference type="Gene3D" id="2.40.10.10">
    <property type="entry name" value="Trypsin-like serine proteases"/>
    <property type="match status" value="2"/>
</dbReference>
<keyword evidence="2" id="KW-0645">Protease</keyword>
<dbReference type="Proteomes" id="UP001153636">
    <property type="component" value="Chromosome 6"/>
</dbReference>
<keyword evidence="12" id="KW-0732">Signal</keyword>
<evidence type="ECO:0000256" key="11">
    <source>
        <dbReference type="SAM" id="Phobius"/>
    </source>
</evidence>
<proteinExistence type="inferred from homology"/>
<feature type="region of interest" description="Disordered" evidence="10">
    <location>
        <begin position="26"/>
        <end position="46"/>
    </location>
</feature>
<feature type="chain" id="PRO_5040150414" description="trypsin" evidence="12">
    <location>
        <begin position="21"/>
        <end position="309"/>
    </location>
</feature>
<dbReference type="OrthoDB" id="6755574at2759"/>
<dbReference type="PANTHER" id="PTHR24276">
    <property type="entry name" value="POLYSERASE-RELATED"/>
    <property type="match status" value="1"/>
</dbReference>
<evidence type="ECO:0000256" key="10">
    <source>
        <dbReference type="SAM" id="MobiDB-lite"/>
    </source>
</evidence>
<keyword evidence="11" id="KW-0812">Transmembrane</keyword>
<dbReference type="SUPFAM" id="SSF50494">
    <property type="entry name" value="Trypsin-like serine proteases"/>
    <property type="match status" value="1"/>
</dbReference>
<evidence type="ECO:0000313" key="14">
    <source>
        <dbReference type="EMBL" id="CAH1111486.1"/>
    </source>
</evidence>
<dbReference type="InterPro" id="IPR043504">
    <property type="entry name" value="Peptidase_S1_PA_chymotrypsin"/>
</dbReference>
<sequence length="309" mass="35402">MNKNRVLFIKLVISISVILCENDSYEDYSSEDNSNGTYSKENNSSGSTSTTKLFSCNSHPTVDPIYVVALTNFWGYHMCSGTMISRRLILTAANCYDKERNIYACDAYTRDQYIKNNGLLSFWCPTTRVYKVYNHPRFNKKTLMHNIAIMKLIGPLYSTNLLYVNLPSYHPQDIFDFCPQVTLMGWGRKKRSNQPNRKLSCIDLSTIPLQDCQNHQLVSIYSTCTKATIVEDSCLGDLGSPLMCGDTQYGILSHIMDCKGRWPGVYTRVDEYLNFIEDRKLRSAGSRVLCAKFLVVLVLFTCRINFFHF</sequence>
<dbReference type="EMBL" id="OV651818">
    <property type="protein sequence ID" value="CAH1111486.1"/>
    <property type="molecule type" value="Genomic_DNA"/>
</dbReference>
<evidence type="ECO:0000259" key="13">
    <source>
        <dbReference type="PROSITE" id="PS50240"/>
    </source>
</evidence>
<dbReference type="GO" id="GO:0004252">
    <property type="term" value="F:serine-type endopeptidase activity"/>
    <property type="evidence" value="ECO:0007669"/>
    <property type="project" value="UniProtKB-EC"/>
</dbReference>
<dbReference type="InterPro" id="IPR001254">
    <property type="entry name" value="Trypsin_dom"/>
</dbReference>
<evidence type="ECO:0000256" key="5">
    <source>
        <dbReference type="ARBA" id="ARBA00022825"/>
    </source>
</evidence>
<dbReference type="InterPro" id="IPR001314">
    <property type="entry name" value="Peptidase_S1A"/>
</dbReference>
<dbReference type="PANTHER" id="PTHR24276:SF97">
    <property type="entry name" value="GH13245P2-RELATED"/>
    <property type="match status" value="1"/>
</dbReference>
<gene>
    <name evidence="14" type="ORF">PSYICH_LOCUS12309</name>
</gene>
<dbReference type="SMART" id="SM00020">
    <property type="entry name" value="Tryp_SPc"/>
    <property type="match status" value="1"/>
</dbReference>
<keyword evidence="4" id="KW-0378">Hydrolase</keyword>
<keyword evidence="6" id="KW-0865">Zymogen</keyword>
<evidence type="ECO:0000256" key="3">
    <source>
        <dbReference type="ARBA" id="ARBA00022757"/>
    </source>
</evidence>
<keyword evidence="7" id="KW-1015">Disulfide bond</keyword>
<comment type="similarity">
    <text evidence="1">Belongs to the peptidase S1 family.</text>
</comment>
<keyword evidence="3" id="KW-0222">Digestion</keyword>
<dbReference type="GO" id="GO:0006508">
    <property type="term" value="P:proteolysis"/>
    <property type="evidence" value="ECO:0007669"/>
    <property type="project" value="UniProtKB-KW"/>
</dbReference>
<feature type="transmembrane region" description="Helical" evidence="11">
    <location>
        <begin position="289"/>
        <end position="308"/>
    </location>
</feature>
<keyword evidence="11" id="KW-1133">Transmembrane helix</keyword>
<dbReference type="InterPro" id="IPR050430">
    <property type="entry name" value="Peptidase_S1"/>
</dbReference>
<feature type="signal peptide" evidence="12">
    <location>
        <begin position="1"/>
        <end position="20"/>
    </location>
</feature>
<evidence type="ECO:0000256" key="9">
    <source>
        <dbReference type="ARBA" id="ARBA00038868"/>
    </source>
</evidence>
<keyword evidence="15" id="KW-1185">Reference proteome</keyword>
<dbReference type="InterPro" id="IPR009003">
    <property type="entry name" value="Peptidase_S1_PA"/>
</dbReference>
<dbReference type="AlphaFoldDB" id="A0A9P0GHZ3"/>
<keyword evidence="11" id="KW-0472">Membrane</keyword>